<evidence type="ECO:0000313" key="1">
    <source>
        <dbReference type="EMBL" id="GMN41441.1"/>
    </source>
</evidence>
<gene>
    <name evidence="1" type="ORF">TIFTF001_010671</name>
</gene>
<evidence type="ECO:0000313" key="2">
    <source>
        <dbReference type="Proteomes" id="UP001187192"/>
    </source>
</evidence>
<keyword evidence="2" id="KW-1185">Reference proteome</keyword>
<protein>
    <submittedName>
        <fullName evidence="1">Uncharacterized protein</fullName>
    </submittedName>
</protein>
<proteinExistence type="predicted"/>
<dbReference type="EMBL" id="BTGU01000012">
    <property type="protein sequence ID" value="GMN41441.1"/>
    <property type="molecule type" value="Genomic_DNA"/>
</dbReference>
<sequence>MLVRSLSPPPSSLPLPRFSILRPSKLSCNAEAAGIDAGATESLRRLRRLR</sequence>
<reference evidence="1" key="1">
    <citation type="submission" date="2023-07" db="EMBL/GenBank/DDBJ databases">
        <title>draft genome sequence of fig (Ficus carica).</title>
        <authorList>
            <person name="Takahashi T."/>
            <person name="Nishimura K."/>
        </authorList>
    </citation>
    <scope>NUCLEOTIDE SEQUENCE</scope>
</reference>
<comment type="caution">
    <text evidence="1">The sequence shown here is derived from an EMBL/GenBank/DDBJ whole genome shotgun (WGS) entry which is preliminary data.</text>
</comment>
<accession>A0AA88D3K4</accession>
<organism evidence="1 2">
    <name type="scientific">Ficus carica</name>
    <name type="common">Common fig</name>
    <dbReference type="NCBI Taxonomy" id="3494"/>
    <lineage>
        <taxon>Eukaryota</taxon>
        <taxon>Viridiplantae</taxon>
        <taxon>Streptophyta</taxon>
        <taxon>Embryophyta</taxon>
        <taxon>Tracheophyta</taxon>
        <taxon>Spermatophyta</taxon>
        <taxon>Magnoliopsida</taxon>
        <taxon>eudicotyledons</taxon>
        <taxon>Gunneridae</taxon>
        <taxon>Pentapetalae</taxon>
        <taxon>rosids</taxon>
        <taxon>fabids</taxon>
        <taxon>Rosales</taxon>
        <taxon>Moraceae</taxon>
        <taxon>Ficeae</taxon>
        <taxon>Ficus</taxon>
    </lineage>
</organism>
<name>A0AA88D3K4_FICCA</name>
<dbReference type="AlphaFoldDB" id="A0AA88D3K4"/>
<dbReference type="Proteomes" id="UP001187192">
    <property type="component" value="Unassembled WGS sequence"/>
</dbReference>